<dbReference type="AlphaFoldDB" id="A0A212IX17"/>
<evidence type="ECO:0000256" key="2">
    <source>
        <dbReference type="ARBA" id="ARBA00022448"/>
    </source>
</evidence>
<dbReference type="EMBL" id="FLUN01000001">
    <property type="protein sequence ID" value="SBV91736.1"/>
    <property type="molecule type" value="Genomic_DNA"/>
</dbReference>
<dbReference type="SUPFAM" id="SSF161098">
    <property type="entry name" value="MetI-like"/>
    <property type="match status" value="1"/>
</dbReference>
<keyword evidence="4 7" id="KW-0812">Transmembrane</keyword>
<feature type="transmembrane region" description="Helical" evidence="7">
    <location>
        <begin position="130"/>
        <end position="152"/>
    </location>
</feature>
<dbReference type="InterPro" id="IPR000515">
    <property type="entry name" value="MetI-like"/>
</dbReference>
<evidence type="ECO:0000256" key="6">
    <source>
        <dbReference type="ARBA" id="ARBA00023136"/>
    </source>
</evidence>
<feature type="transmembrane region" description="Helical" evidence="7">
    <location>
        <begin position="158"/>
        <end position="177"/>
    </location>
</feature>
<comment type="similarity">
    <text evidence="7">Belongs to the binding-protein-dependent transport system permease family.</text>
</comment>
<dbReference type="InterPro" id="IPR025966">
    <property type="entry name" value="OppC_N"/>
</dbReference>
<evidence type="ECO:0000313" key="9">
    <source>
        <dbReference type="EMBL" id="SBV91736.1"/>
    </source>
</evidence>
<organism evidence="9">
    <name type="scientific">uncultured Eubacteriales bacterium</name>
    <dbReference type="NCBI Taxonomy" id="172733"/>
    <lineage>
        <taxon>Bacteria</taxon>
        <taxon>Bacillati</taxon>
        <taxon>Bacillota</taxon>
        <taxon>Clostridia</taxon>
        <taxon>Eubacteriales</taxon>
        <taxon>environmental samples</taxon>
    </lineage>
</organism>
<gene>
    <name evidence="9" type="primary">dppC</name>
    <name evidence="9" type="ORF">KL86CLO1_10159</name>
</gene>
<proteinExistence type="inferred from homology"/>
<feature type="transmembrane region" description="Helical" evidence="7">
    <location>
        <begin position="264"/>
        <end position="284"/>
    </location>
</feature>
<dbReference type="PROSITE" id="PS50928">
    <property type="entry name" value="ABC_TM1"/>
    <property type="match status" value="1"/>
</dbReference>
<evidence type="ECO:0000256" key="1">
    <source>
        <dbReference type="ARBA" id="ARBA00004651"/>
    </source>
</evidence>
<dbReference type="CDD" id="cd06261">
    <property type="entry name" value="TM_PBP2"/>
    <property type="match status" value="1"/>
</dbReference>
<dbReference type="InterPro" id="IPR050366">
    <property type="entry name" value="BP-dependent_transpt_permease"/>
</dbReference>
<dbReference type="GO" id="GO:0005886">
    <property type="term" value="C:plasma membrane"/>
    <property type="evidence" value="ECO:0007669"/>
    <property type="project" value="UniProtKB-SubCell"/>
</dbReference>
<evidence type="ECO:0000256" key="7">
    <source>
        <dbReference type="RuleBase" id="RU363032"/>
    </source>
</evidence>
<feature type="domain" description="ABC transmembrane type-1" evidence="8">
    <location>
        <begin position="96"/>
        <end position="284"/>
    </location>
</feature>
<accession>A0A212IX17</accession>
<evidence type="ECO:0000259" key="8">
    <source>
        <dbReference type="PROSITE" id="PS50928"/>
    </source>
</evidence>
<evidence type="ECO:0000256" key="3">
    <source>
        <dbReference type="ARBA" id="ARBA00022475"/>
    </source>
</evidence>
<reference evidence="9" key="1">
    <citation type="submission" date="2016-04" db="EMBL/GenBank/DDBJ databases">
        <authorList>
            <person name="Evans L.H."/>
            <person name="Alamgir A."/>
            <person name="Owens N."/>
            <person name="Weber N.D."/>
            <person name="Virtaneva K."/>
            <person name="Barbian K."/>
            <person name="Babar A."/>
            <person name="Rosenke K."/>
        </authorList>
    </citation>
    <scope>NUCLEOTIDE SEQUENCE</scope>
    <source>
        <strain evidence="9">86</strain>
    </source>
</reference>
<feature type="transmembrane region" description="Helical" evidence="7">
    <location>
        <begin position="36"/>
        <end position="56"/>
    </location>
</feature>
<dbReference type="PANTHER" id="PTHR43386:SF6">
    <property type="entry name" value="ABC TRANSPORTER PERMEASE PROTEIN"/>
    <property type="match status" value="1"/>
</dbReference>
<dbReference type="Gene3D" id="1.10.3720.10">
    <property type="entry name" value="MetI-like"/>
    <property type="match status" value="1"/>
</dbReference>
<comment type="subcellular location">
    <subcellularLocation>
        <location evidence="1 7">Cell membrane</location>
        <topology evidence="1 7">Multi-pass membrane protein</topology>
    </subcellularLocation>
</comment>
<dbReference type="Pfam" id="PF12911">
    <property type="entry name" value="OppC_N"/>
    <property type="match status" value="1"/>
</dbReference>
<feature type="transmembrane region" description="Helical" evidence="7">
    <location>
        <begin position="203"/>
        <end position="228"/>
    </location>
</feature>
<keyword evidence="6 7" id="KW-0472">Membrane</keyword>
<keyword evidence="3" id="KW-1003">Cell membrane</keyword>
<name>A0A212IX17_9FIRM</name>
<evidence type="ECO:0000256" key="4">
    <source>
        <dbReference type="ARBA" id="ARBA00022692"/>
    </source>
</evidence>
<evidence type="ECO:0000256" key="5">
    <source>
        <dbReference type="ARBA" id="ARBA00022989"/>
    </source>
</evidence>
<dbReference type="PANTHER" id="PTHR43386">
    <property type="entry name" value="OLIGOPEPTIDE TRANSPORT SYSTEM PERMEASE PROTEIN APPC"/>
    <property type="match status" value="1"/>
</dbReference>
<dbReference type="GO" id="GO:0055085">
    <property type="term" value="P:transmembrane transport"/>
    <property type="evidence" value="ECO:0007669"/>
    <property type="project" value="InterPro"/>
</dbReference>
<protein>
    <submittedName>
        <fullName evidence="9">Dipeptide transporter membrane component of ABC superfamily</fullName>
    </submittedName>
</protein>
<keyword evidence="2 7" id="KW-0813">Transport</keyword>
<feature type="transmembrane region" description="Helical" evidence="7">
    <location>
        <begin position="98"/>
        <end position="123"/>
    </location>
</feature>
<sequence length="301" mass="31965">MRGLTISRQRTATSQRAILDEQRALRRERLRSNPGLMIGLGGMAVLVLAAVLIPALSGVDPNAMAVSSRLQAPSAANLFGTDEYGRDLFIRTLYGARVSLGVGGAVAVFSALVGTVVGIYASYFKVLDHILMRICDGLIAIPGVLLAIALMAALGPSMWNVVLALTIVYTPGVARVVRAGALVTKQQPYVEAERVQGAGNGRILWKLILPSVFSHLMVQSSFVFAQAIISEASLSFLGVGIPAPAASWGNILQASKPVVSKAPWMVIFPGAAVILCVLCLNLLGDGLRDYFDPRTAKRGRR</sequence>
<dbReference type="InterPro" id="IPR035906">
    <property type="entry name" value="MetI-like_sf"/>
</dbReference>
<dbReference type="Pfam" id="PF00528">
    <property type="entry name" value="BPD_transp_1"/>
    <property type="match status" value="1"/>
</dbReference>
<keyword evidence="5 7" id="KW-1133">Transmembrane helix</keyword>